<sequence length="1194" mass="133288">MSDEDDISITSTAPSEQESEYEVETILAEFEFDDGIKYLVKWANYPIERCTWEPPQSFCNEQTLIDWNKKKKAIAEGKRPAFDIVRFENHLAALERAKHDRKQRRAAKRRRLGLDGQEQSHPTVESPPSNNVPDPRIPDGIGSSDIEVDRSKASSGQTPRTNASAGSAQAQIHQLPKRPPPPILFGTAPAPTRAKRMNSFETPKLFNLSTRWKYEKAKAYEPPPDMNKLQLIRPSDWPARTGLAATTIGRHSVSSPSRKNDASTARLGSHNMSSSAKDGPSSAELGPHGVSSPKQGDLNSVKIGSHNVSSSKQFNAGPVKLGSHNVSSPKPVASGRLGTHNVSSSSGINDTTLDPESHDVGSPMDIDSDNETQGQIGQIRESWALSSPKRAQYGSYKPNRSVPETYRPRCGADTWRPDRPQPDSWNPGQPSGHCLRPNTDSPIHRHELEDYPIPKLPTREPKPKAHFVNNRQNFWNPGELLVYLYYGPEKKEIGSARLCGLNSESRNWLMSTKWGGRIHVWFQHTCNLKEYNVLCENTKSNQKYSDGWIEGFDDTEPSIYRIGEELRRNELVAILYPAPDNRMQKVLLAYSPKSSDFAFLNADSAHSRIPEDVFLNVAVRSPLQGFDTITARRERKQLHAESHQPVRLALITPQDAPSRARPTGAVAARPPSVGVPDVSTPGAGRRANEISNLRIRKSTDSKVMTPKASEALEVTKPFDTANESVSTDTTSVTPKISTQTPGAHNLQAAPQNTPRELEHANLAVQDPAQETNALLSTPQAPLPRQRTTQPATETSSMTSEARTAPEADPGFPSRLKPDASMAQSIAGDVRSLSQPSENTLDLDAVFKEQFSVTYDLLATVNDAEKPTKAQVFYLMFPAGSEVVQEDCADSMKAHESFMDYHALPFIKELIHRNVSFWSLSLRKPLQYVDYPTYFQRVFPHGGVILITEDFMLRDPDATLIILAWLKDWIKQKFPGSWKVMFRPNILDWLLKQPELKDPSRQGIWLSMYALILQLNSRVAGSERPGANILSGASGEHNEDPVISLDAIPLYGSRTEDDDASIPKGLTQEQRNTDHLGEFFAGWAIVNNHRFRRFVMLTAVKPLPRWEAWQHIEIRYGAKDFMKAFNIKYKTYWDKVRPRPGKPGLLSELKSQNQNPAYTPRTPRANGPSADELDVSRVSGFSHGPSRLKYPQPYQ</sequence>
<dbReference type="OrthoDB" id="1918685at2759"/>
<dbReference type="CDD" id="cd18966">
    <property type="entry name" value="chromodomain"/>
    <property type="match status" value="1"/>
</dbReference>
<dbReference type="AlphaFoldDB" id="A0A9P3F5I6"/>
<protein>
    <recommendedName>
        <fullName evidence="5">Chromo domain-containing protein</fullName>
    </recommendedName>
</protein>
<feature type="region of interest" description="Disordered" evidence="4">
    <location>
        <begin position="716"/>
        <end position="744"/>
    </location>
</feature>
<dbReference type="GO" id="GO:0006338">
    <property type="term" value="P:chromatin remodeling"/>
    <property type="evidence" value="ECO:0007669"/>
    <property type="project" value="UniProtKB-ARBA"/>
</dbReference>
<feature type="region of interest" description="Disordered" evidence="4">
    <location>
        <begin position="1142"/>
        <end position="1194"/>
    </location>
</feature>
<keyword evidence="3" id="KW-0539">Nucleus</keyword>
<feature type="compositionally biased region" description="Polar residues" evidence="4">
    <location>
        <begin position="340"/>
        <end position="354"/>
    </location>
</feature>
<gene>
    <name evidence="6" type="ORF">Aspvir_006141</name>
</gene>
<evidence type="ECO:0000256" key="3">
    <source>
        <dbReference type="ARBA" id="ARBA00023242"/>
    </source>
</evidence>
<dbReference type="RefSeq" id="XP_043125284.1">
    <property type="nucleotide sequence ID" value="XM_043269349.1"/>
</dbReference>
<feature type="region of interest" description="Disordered" evidence="4">
    <location>
        <begin position="775"/>
        <end position="814"/>
    </location>
</feature>
<feature type="compositionally biased region" description="Polar residues" evidence="4">
    <location>
        <begin position="117"/>
        <end position="132"/>
    </location>
</feature>
<proteinExistence type="predicted"/>
<evidence type="ECO:0000256" key="1">
    <source>
        <dbReference type="ARBA" id="ARBA00004123"/>
    </source>
</evidence>
<feature type="region of interest" description="Disordered" evidence="4">
    <location>
        <begin position="1"/>
        <end position="20"/>
    </location>
</feature>
<dbReference type="SUPFAM" id="SSF54160">
    <property type="entry name" value="Chromo domain-like"/>
    <property type="match status" value="1"/>
</dbReference>
<dbReference type="EMBL" id="BOPL01000004">
    <property type="protein sequence ID" value="GIK02098.1"/>
    <property type="molecule type" value="Genomic_DNA"/>
</dbReference>
<evidence type="ECO:0000256" key="4">
    <source>
        <dbReference type="SAM" id="MobiDB-lite"/>
    </source>
</evidence>
<evidence type="ECO:0000259" key="5">
    <source>
        <dbReference type="PROSITE" id="PS50013"/>
    </source>
</evidence>
<comment type="caution">
    <text evidence="6">The sequence shown here is derived from an EMBL/GenBank/DDBJ whole genome shotgun (WGS) entry which is preliminary data.</text>
</comment>
<feature type="region of interest" description="Disordered" evidence="4">
    <location>
        <begin position="96"/>
        <end position="189"/>
    </location>
</feature>
<comment type="subunit">
    <text evidence="2">Component of the NuA4 histone acetyltransferase complex.</text>
</comment>
<dbReference type="InterPro" id="IPR051219">
    <property type="entry name" value="Heterochromatin_chromo-domain"/>
</dbReference>
<dbReference type="Pfam" id="PF00385">
    <property type="entry name" value="Chromo"/>
    <property type="match status" value="1"/>
</dbReference>
<evidence type="ECO:0000313" key="6">
    <source>
        <dbReference type="EMBL" id="GIK02098.1"/>
    </source>
</evidence>
<dbReference type="PANTHER" id="PTHR22812">
    <property type="entry name" value="CHROMOBOX PROTEIN"/>
    <property type="match status" value="1"/>
</dbReference>
<feature type="domain" description="Chromo" evidence="5">
    <location>
        <begin position="21"/>
        <end position="79"/>
    </location>
</feature>
<organism evidence="6 7">
    <name type="scientific">Aspergillus viridinutans</name>
    <dbReference type="NCBI Taxonomy" id="75553"/>
    <lineage>
        <taxon>Eukaryota</taxon>
        <taxon>Fungi</taxon>
        <taxon>Dikarya</taxon>
        <taxon>Ascomycota</taxon>
        <taxon>Pezizomycotina</taxon>
        <taxon>Eurotiomycetes</taxon>
        <taxon>Eurotiomycetidae</taxon>
        <taxon>Eurotiales</taxon>
        <taxon>Aspergillaceae</taxon>
        <taxon>Aspergillus</taxon>
        <taxon>Aspergillus subgen. Fumigati</taxon>
    </lineage>
</organism>
<feature type="compositionally biased region" description="Polar residues" evidence="4">
    <location>
        <begin position="775"/>
        <end position="801"/>
    </location>
</feature>
<comment type="subcellular location">
    <subcellularLocation>
        <location evidence="1">Nucleus</location>
    </subcellularLocation>
</comment>
<feature type="compositionally biased region" description="Polar residues" evidence="4">
    <location>
        <begin position="721"/>
        <end position="744"/>
    </location>
</feature>
<feature type="compositionally biased region" description="Polar residues" evidence="4">
    <location>
        <begin position="153"/>
        <end position="172"/>
    </location>
</feature>
<dbReference type="InterPro" id="IPR000953">
    <property type="entry name" value="Chromo/chromo_shadow_dom"/>
</dbReference>
<evidence type="ECO:0000313" key="7">
    <source>
        <dbReference type="Proteomes" id="UP000710440"/>
    </source>
</evidence>
<feature type="region of interest" description="Disordered" evidence="4">
    <location>
        <begin position="655"/>
        <end position="685"/>
    </location>
</feature>
<name>A0A9P3F5I6_ASPVI</name>
<dbReference type="GO" id="GO:0005634">
    <property type="term" value="C:nucleus"/>
    <property type="evidence" value="ECO:0007669"/>
    <property type="project" value="UniProtKB-SubCell"/>
</dbReference>
<dbReference type="GeneID" id="66934123"/>
<dbReference type="Proteomes" id="UP000710440">
    <property type="component" value="Unassembled WGS sequence"/>
</dbReference>
<dbReference type="InterPro" id="IPR023780">
    <property type="entry name" value="Chromo_domain"/>
</dbReference>
<dbReference type="Gene3D" id="2.40.50.40">
    <property type="match status" value="1"/>
</dbReference>
<dbReference type="SMART" id="SM00298">
    <property type="entry name" value="CHROMO"/>
    <property type="match status" value="1"/>
</dbReference>
<feature type="compositionally biased region" description="Basic residues" evidence="4">
    <location>
        <begin position="99"/>
        <end position="111"/>
    </location>
</feature>
<evidence type="ECO:0000256" key="2">
    <source>
        <dbReference type="ARBA" id="ARBA00011353"/>
    </source>
</evidence>
<accession>A0A9P3F5I6</accession>
<dbReference type="PROSITE" id="PS50013">
    <property type="entry name" value="CHROMO_2"/>
    <property type="match status" value="1"/>
</dbReference>
<keyword evidence="7" id="KW-1185">Reference proteome</keyword>
<dbReference type="InterPro" id="IPR016197">
    <property type="entry name" value="Chromo-like_dom_sf"/>
</dbReference>
<feature type="region of interest" description="Disordered" evidence="4">
    <location>
        <begin position="247"/>
        <end position="462"/>
    </location>
</feature>
<reference evidence="6 7" key="1">
    <citation type="submission" date="2021-02" db="EMBL/GenBank/DDBJ databases">
        <title>Pan-genome distribution and transcriptional activeness of fungal secondary metabolism genes in Aspergillus section Fumigati.</title>
        <authorList>
            <person name="Takahashi H."/>
            <person name="Umemura M."/>
            <person name="Ninomiya A."/>
            <person name="Kusuya Y."/>
            <person name="Urayama S."/>
            <person name="Shimizu M."/>
            <person name="Watanabe A."/>
            <person name="Kamei K."/>
            <person name="Yaguchi T."/>
            <person name="Hagiwara D."/>
        </authorList>
    </citation>
    <scope>NUCLEOTIDE SEQUENCE [LARGE SCALE GENOMIC DNA]</scope>
    <source>
        <strain evidence="6 7">IFM 47045</strain>
    </source>
</reference>